<protein>
    <submittedName>
        <fullName evidence="4">TetR family transcriptional regulator</fullName>
    </submittedName>
</protein>
<dbReference type="RefSeq" id="WP_168512689.1">
    <property type="nucleotide sequence ID" value="NZ_JAAXLS010000003.1"/>
</dbReference>
<dbReference type="Gene3D" id="1.10.10.60">
    <property type="entry name" value="Homeodomain-like"/>
    <property type="match status" value="1"/>
</dbReference>
<keyword evidence="2" id="KW-0238">DNA-binding</keyword>
<dbReference type="Proteomes" id="UP000715441">
    <property type="component" value="Unassembled WGS sequence"/>
</dbReference>
<evidence type="ECO:0000256" key="2">
    <source>
        <dbReference type="ARBA" id="ARBA00023125"/>
    </source>
</evidence>
<evidence type="ECO:0000313" key="5">
    <source>
        <dbReference type="Proteomes" id="UP000715441"/>
    </source>
</evidence>
<sequence>MQVTAEMQADTGQSVTEAARRAQILTATIDALAELGYARTSFERLRERAALSSTRIITYHFGTRADLMKAVLGTIVYVKDQFTAARAADSTDRAVLLRAYIEADVAFLKQHPEAVRALEEVRRHGEHDAVTEALMTDLRYGRLERQLRQGQAEGAFGVFDPAVMARTVAHALDGAEAALAADPALDLEAYARELADLFTKATRP</sequence>
<dbReference type="InterPro" id="IPR036271">
    <property type="entry name" value="Tet_transcr_reg_TetR-rel_C_sf"/>
</dbReference>
<reference evidence="4 5" key="1">
    <citation type="submission" date="2020-04" db="EMBL/GenBank/DDBJ databases">
        <title>Novel species.</title>
        <authorList>
            <person name="Teo W.F.A."/>
            <person name="Lipun K."/>
            <person name="Srisuk N."/>
            <person name="Duangmal K."/>
        </authorList>
    </citation>
    <scope>NUCLEOTIDE SEQUENCE [LARGE SCALE GENOMIC DNA]</scope>
    <source>
        <strain evidence="4 5">K13G38</strain>
    </source>
</reference>
<keyword evidence="5" id="KW-1185">Reference proteome</keyword>
<keyword evidence="3" id="KW-0804">Transcription</keyword>
<name>A0ABX1J2N6_9PSEU</name>
<dbReference type="InterPro" id="IPR050109">
    <property type="entry name" value="HTH-type_TetR-like_transc_reg"/>
</dbReference>
<dbReference type="EMBL" id="JAAXLS010000003">
    <property type="protein sequence ID" value="NKQ52615.1"/>
    <property type="molecule type" value="Genomic_DNA"/>
</dbReference>
<evidence type="ECO:0000256" key="3">
    <source>
        <dbReference type="ARBA" id="ARBA00023163"/>
    </source>
</evidence>
<dbReference type="PANTHER" id="PTHR30055:SF234">
    <property type="entry name" value="HTH-TYPE TRANSCRIPTIONAL REGULATOR BETI"/>
    <property type="match status" value="1"/>
</dbReference>
<organism evidence="4 5">
    <name type="scientific">Amycolatopsis acididurans</name>
    <dbReference type="NCBI Taxonomy" id="2724524"/>
    <lineage>
        <taxon>Bacteria</taxon>
        <taxon>Bacillati</taxon>
        <taxon>Actinomycetota</taxon>
        <taxon>Actinomycetes</taxon>
        <taxon>Pseudonocardiales</taxon>
        <taxon>Pseudonocardiaceae</taxon>
        <taxon>Amycolatopsis</taxon>
    </lineage>
</organism>
<evidence type="ECO:0000313" key="4">
    <source>
        <dbReference type="EMBL" id="NKQ52615.1"/>
    </source>
</evidence>
<proteinExistence type="predicted"/>
<gene>
    <name evidence="4" type="ORF">HFP15_06945</name>
</gene>
<evidence type="ECO:0000256" key="1">
    <source>
        <dbReference type="ARBA" id="ARBA00023015"/>
    </source>
</evidence>
<dbReference type="SUPFAM" id="SSF46689">
    <property type="entry name" value="Homeodomain-like"/>
    <property type="match status" value="1"/>
</dbReference>
<dbReference type="PANTHER" id="PTHR30055">
    <property type="entry name" value="HTH-TYPE TRANSCRIPTIONAL REGULATOR RUTR"/>
    <property type="match status" value="1"/>
</dbReference>
<dbReference type="Gene3D" id="1.10.357.10">
    <property type="entry name" value="Tetracycline Repressor, domain 2"/>
    <property type="match status" value="1"/>
</dbReference>
<dbReference type="SUPFAM" id="SSF48498">
    <property type="entry name" value="Tetracyclin repressor-like, C-terminal domain"/>
    <property type="match status" value="1"/>
</dbReference>
<dbReference type="InterPro" id="IPR009057">
    <property type="entry name" value="Homeodomain-like_sf"/>
</dbReference>
<comment type="caution">
    <text evidence="4">The sequence shown here is derived from an EMBL/GenBank/DDBJ whole genome shotgun (WGS) entry which is preliminary data.</text>
</comment>
<accession>A0ABX1J2N6</accession>
<keyword evidence="1" id="KW-0805">Transcription regulation</keyword>